<dbReference type="PANTHER" id="PTHR47165:SF4">
    <property type="entry name" value="OS03G0429900 PROTEIN"/>
    <property type="match status" value="1"/>
</dbReference>
<evidence type="ECO:0000259" key="2">
    <source>
        <dbReference type="Pfam" id="PF02721"/>
    </source>
</evidence>
<dbReference type="InterPro" id="IPR031657">
    <property type="entry name" value="REPA_OB_2"/>
</dbReference>
<dbReference type="EMBL" id="CM010722">
    <property type="protein sequence ID" value="RZC74963.1"/>
    <property type="molecule type" value="Genomic_DNA"/>
</dbReference>
<organism evidence="4 5">
    <name type="scientific">Papaver somniferum</name>
    <name type="common">Opium poppy</name>
    <dbReference type="NCBI Taxonomy" id="3469"/>
    <lineage>
        <taxon>Eukaryota</taxon>
        <taxon>Viridiplantae</taxon>
        <taxon>Streptophyta</taxon>
        <taxon>Embryophyta</taxon>
        <taxon>Tracheophyta</taxon>
        <taxon>Spermatophyta</taxon>
        <taxon>Magnoliopsida</taxon>
        <taxon>Ranunculales</taxon>
        <taxon>Papaveraceae</taxon>
        <taxon>Papaveroideae</taxon>
        <taxon>Papaver</taxon>
    </lineage>
</organism>
<name>A0A4Y7KNP4_PAPSO</name>
<protein>
    <recommendedName>
        <fullName evidence="6">DUF223 domain-containing protein</fullName>
    </recommendedName>
</protein>
<dbReference type="GO" id="GO:0003677">
    <property type="term" value="F:DNA binding"/>
    <property type="evidence" value="ECO:0007669"/>
    <property type="project" value="UniProtKB-KW"/>
</dbReference>
<dbReference type="Pfam" id="PF16900">
    <property type="entry name" value="REPA_OB_2"/>
    <property type="match status" value="1"/>
</dbReference>
<dbReference type="Proteomes" id="UP000316621">
    <property type="component" value="Chromosome 8"/>
</dbReference>
<dbReference type="Gramene" id="RZC74963">
    <property type="protein sequence ID" value="RZC74963"/>
    <property type="gene ID" value="C5167_050442"/>
</dbReference>
<evidence type="ECO:0000259" key="3">
    <source>
        <dbReference type="Pfam" id="PF16900"/>
    </source>
</evidence>
<dbReference type="Pfam" id="PF02721">
    <property type="entry name" value="DUF223"/>
    <property type="match status" value="1"/>
</dbReference>
<evidence type="ECO:0008006" key="6">
    <source>
        <dbReference type="Google" id="ProtNLM"/>
    </source>
</evidence>
<dbReference type="Gene3D" id="2.40.50.140">
    <property type="entry name" value="Nucleic acid-binding proteins"/>
    <property type="match status" value="2"/>
</dbReference>
<accession>A0A4Y7KNP4</accession>
<reference evidence="4 5" key="1">
    <citation type="journal article" date="2018" name="Science">
        <title>The opium poppy genome and morphinan production.</title>
        <authorList>
            <person name="Guo L."/>
            <person name="Winzer T."/>
            <person name="Yang X."/>
            <person name="Li Y."/>
            <person name="Ning Z."/>
            <person name="He Z."/>
            <person name="Teodor R."/>
            <person name="Lu Y."/>
            <person name="Bowser T.A."/>
            <person name="Graham I.A."/>
            <person name="Ye K."/>
        </authorList>
    </citation>
    <scope>NUCLEOTIDE SEQUENCE [LARGE SCALE GENOMIC DNA]</scope>
    <source>
        <strain evidence="5">cv. HN1</strain>
        <tissue evidence="4">Leaves</tissue>
    </source>
</reference>
<dbReference type="AlphaFoldDB" id="A0A4Y7KNP4"/>
<feature type="domain" description="Replication protein A OB" evidence="3">
    <location>
        <begin position="133"/>
        <end position="221"/>
    </location>
</feature>
<evidence type="ECO:0000313" key="5">
    <source>
        <dbReference type="Proteomes" id="UP000316621"/>
    </source>
</evidence>
<proteinExistence type="predicted"/>
<dbReference type="SUPFAM" id="SSF50249">
    <property type="entry name" value="Nucleic acid-binding proteins"/>
    <property type="match status" value="1"/>
</dbReference>
<gene>
    <name evidence="4" type="ORF">C5167_050442</name>
</gene>
<dbReference type="InterPro" id="IPR003871">
    <property type="entry name" value="RFA1B/D_OB_1st"/>
</dbReference>
<keyword evidence="1" id="KW-0238">DNA-binding</keyword>
<feature type="domain" description="Replication protein A 70 kDa DNA-binding subunit B/D first OB fold" evidence="2">
    <location>
        <begin position="26"/>
        <end position="85"/>
    </location>
</feature>
<dbReference type="STRING" id="3469.A0A4Y7KNP4"/>
<evidence type="ECO:0000313" key="4">
    <source>
        <dbReference type="EMBL" id="RZC74963.1"/>
    </source>
</evidence>
<keyword evidence="5" id="KW-1185">Reference proteome</keyword>
<dbReference type="InterPro" id="IPR012340">
    <property type="entry name" value="NA-bd_OB-fold"/>
</dbReference>
<sequence>MIPDHFLRYEHYIFYYNMNNIAKIYLGDLIHAIVQKKFIWKFEPLLEEGMLLCLNSLTFAPEKKMFRSTQNDYRAYFNWNTDITPLETTSASIPRYKFNFTEFENLAAAAANTSLTGDLRESLNISLLLYAYVVGVLTSHTNLQQLKRNSGNIYFMRELTLENISCMRIKATLWGDSTSELTRNLEAHELNPQPVVAVVAGVYVKEYLGKASLSSTNATKAYFDLDIPEVLHTRERSSHRTPPFEITVPARVGYNQATQSIADTRKSIFQLLETKWESGYNVLNRKFVVPRLLAFPLRKGGTTWDATTAQLNWLETQGTIGSLDARYLLRLEVEDSSGTVFFVAMDSEVTVYVYKFSPATLSRPPV</sequence>
<dbReference type="PANTHER" id="PTHR47165">
    <property type="entry name" value="OS03G0429900 PROTEIN"/>
    <property type="match status" value="1"/>
</dbReference>
<evidence type="ECO:0000256" key="1">
    <source>
        <dbReference type="ARBA" id="ARBA00023125"/>
    </source>
</evidence>